<name>A0AAV2MZB8_9HYME</name>
<evidence type="ECO:0000313" key="2">
    <source>
        <dbReference type="EMBL" id="CAL1672414.1"/>
    </source>
</evidence>
<reference evidence="2" key="1">
    <citation type="submission" date="2024-04" db="EMBL/GenBank/DDBJ databases">
        <authorList>
            <consortium name="Molecular Ecology Group"/>
        </authorList>
    </citation>
    <scope>NUCLEOTIDE SEQUENCE</scope>
</reference>
<sequence>MEGQPDEPKVDKGVEEKDANAEERPKMGFAEEDTPSVEQRPEEAERQESTQQPVELTQSLDDSDVIKE</sequence>
<gene>
    <name evidence="2" type="ORF">LPLAT_LOCUS7080</name>
</gene>
<protein>
    <submittedName>
        <fullName evidence="2">Uncharacterized protein</fullName>
    </submittedName>
</protein>
<feature type="compositionally biased region" description="Basic and acidic residues" evidence="1">
    <location>
        <begin position="1"/>
        <end position="26"/>
    </location>
</feature>
<comment type="caution">
    <text evidence="2">The sequence shown here is derived from an EMBL/GenBank/DDBJ whole genome shotgun (WGS) entry which is preliminary data.</text>
</comment>
<feature type="compositionally biased region" description="Polar residues" evidence="1">
    <location>
        <begin position="49"/>
        <end position="60"/>
    </location>
</feature>
<proteinExistence type="predicted"/>
<accession>A0AAV2MZB8</accession>
<evidence type="ECO:0000256" key="1">
    <source>
        <dbReference type="SAM" id="MobiDB-lite"/>
    </source>
</evidence>
<organism evidence="2 3">
    <name type="scientific">Lasius platythorax</name>
    <dbReference type="NCBI Taxonomy" id="488582"/>
    <lineage>
        <taxon>Eukaryota</taxon>
        <taxon>Metazoa</taxon>
        <taxon>Ecdysozoa</taxon>
        <taxon>Arthropoda</taxon>
        <taxon>Hexapoda</taxon>
        <taxon>Insecta</taxon>
        <taxon>Pterygota</taxon>
        <taxon>Neoptera</taxon>
        <taxon>Endopterygota</taxon>
        <taxon>Hymenoptera</taxon>
        <taxon>Apocrita</taxon>
        <taxon>Aculeata</taxon>
        <taxon>Formicoidea</taxon>
        <taxon>Formicidae</taxon>
        <taxon>Formicinae</taxon>
        <taxon>Lasius</taxon>
        <taxon>Lasius</taxon>
    </lineage>
</organism>
<feature type="compositionally biased region" description="Basic and acidic residues" evidence="1">
    <location>
        <begin position="39"/>
        <end position="48"/>
    </location>
</feature>
<dbReference type="EMBL" id="CAXIPU020000556">
    <property type="protein sequence ID" value="CAL1672414.1"/>
    <property type="molecule type" value="Genomic_DNA"/>
</dbReference>
<keyword evidence="3" id="KW-1185">Reference proteome</keyword>
<evidence type="ECO:0000313" key="3">
    <source>
        <dbReference type="Proteomes" id="UP001497644"/>
    </source>
</evidence>
<feature type="region of interest" description="Disordered" evidence="1">
    <location>
        <begin position="1"/>
        <end position="68"/>
    </location>
</feature>
<dbReference type="Proteomes" id="UP001497644">
    <property type="component" value="Unassembled WGS sequence"/>
</dbReference>
<dbReference type="AlphaFoldDB" id="A0AAV2MZB8"/>